<comment type="caution">
    <text evidence="1">The sequence shown here is derived from an EMBL/GenBank/DDBJ whole genome shotgun (WGS) entry which is preliminary data.</text>
</comment>
<gene>
    <name evidence="1" type="ORF">IAI60_17290</name>
</gene>
<evidence type="ECO:0000313" key="2">
    <source>
        <dbReference type="Proteomes" id="UP001518990"/>
    </source>
</evidence>
<name>A0ABS3KIC4_9PROT</name>
<reference evidence="1 2" key="1">
    <citation type="submission" date="2020-09" db="EMBL/GenBank/DDBJ databases">
        <title>Roseomonas.</title>
        <authorList>
            <person name="Zhu W."/>
        </authorList>
    </citation>
    <scope>NUCLEOTIDE SEQUENCE [LARGE SCALE GENOMIC DNA]</scope>
    <source>
        <strain evidence="1 2">1311</strain>
    </source>
</reference>
<dbReference type="InterPro" id="IPR006311">
    <property type="entry name" value="TAT_signal"/>
</dbReference>
<dbReference type="Proteomes" id="UP001518990">
    <property type="component" value="Unassembled WGS sequence"/>
</dbReference>
<dbReference type="PROSITE" id="PS51318">
    <property type="entry name" value="TAT"/>
    <property type="match status" value="1"/>
</dbReference>
<organism evidence="1 2">
    <name type="scientific">Roseomonas marmotae</name>
    <dbReference type="NCBI Taxonomy" id="2768161"/>
    <lineage>
        <taxon>Bacteria</taxon>
        <taxon>Pseudomonadati</taxon>
        <taxon>Pseudomonadota</taxon>
        <taxon>Alphaproteobacteria</taxon>
        <taxon>Acetobacterales</taxon>
        <taxon>Roseomonadaceae</taxon>
        <taxon>Roseomonas</taxon>
    </lineage>
</organism>
<sequence>MKPSPRPDPLPRRAMLLLAGSGVAGAAAWLGWPAVAAPGFGPLRLGMARAEALRALGPAALPAPLCAGVEGVLFDWPDAALSPRPVPAMAMFGGTEARLSEMEASLSHPEGGLDLAGWQALVAAQREEIRRRLGVEPRLVEDARDMMGADLHWVFDGPHATVTLAARWMQRSGAGYTRLHWLAAGAETVIAS</sequence>
<proteinExistence type="predicted"/>
<dbReference type="RefSeq" id="WP_207449298.1">
    <property type="nucleotide sequence ID" value="NZ_CP061091.1"/>
</dbReference>
<evidence type="ECO:0000313" key="1">
    <source>
        <dbReference type="EMBL" id="MBO1076368.1"/>
    </source>
</evidence>
<keyword evidence="2" id="KW-1185">Reference proteome</keyword>
<accession>A0ABS3KIC4</accession>
<protein>
    <submittedName>
        <fullName evidence="1">Uncharacterized protein</fullName>
    </submittedName>
</protein>
<dbReference type="EMBL" id="JACTNF010000021">
    <property type="protein sequence ID" value="MBO1076368.1"/>
    <property type="molecule type" value="Genomic_DNA"/>
</dbReference>